<dbReference type="SUPFAM" id="SSF55681">
    <property type="entry name" value="Class II aaRS and biotin synthetases"/>
    <property type="match status" value="1"/>
</dbReference>
<dbReference type="InterPro" id="IPR044136">
    <property type="entry name" value="Lys-tRNA-ligase_II_N"/>
</dbReference>
<evidence type="ECO:0000259" key="11">
    <source>
        <dbReference type="PROSITE" id="PS50862"/>
    </source>
</evidence>
<sequence>MTDDLHAIRRHKLDLLRARGDAYPNDFKPTHSADALHKAHGDKNRESLADQPLLTAIAGRIMLRRQMGKAIFVTVQDDGTRMQIYATRDGLGEEGFSALMEWDIGDIIGCEGTLFKTKMGELTVRASALRLLVKSLQPPPEKFHGIAAAEMRYRRRYVSLTANSDERDVFVMRSGIIRHIRDFFHARDYLEAETPILQPIPGGAAASPFVTHCNALNTDFYLRIAQELYIKRLLVGGFNRVFEINRNFRNEGISTRHNPEFTMLEFNAAYHDCEDFMQITEELLHGLVVQLTGNETITYQGQTLDFKRPFARLSPVEAVLREHPEISEEQLHDEVFLRSRLASEGEVDTAKLSLGELQLLLFEYLAEFSLIQPTFLVNYPAAASPLARRRSDNSDIAERFEMFAAGRELVNGFSELNDPDVQAEIFRQQAAKKSAGDEEAMHYDDDYILALQYGLPPNAGGGIGIDRLAMLLSDSPSIRDVILFPQLRPVGGE</sequence>
<dbReference type="Pfam" id="PF00152">
    <property type="entry name" value="tRNA-synt_2"/>
    <property type="match status" value="1"/>
</dbReference>
<gene>
    <name evidence="9 12" type="primary">lysS</name>
    <name evidence="12" type="ORF">NQX30_03050</name>
</gene>
<keyword evidence="5 9" id="KW-0547">Nucleotide-binding</keyword>
<evidence type="ECO:0000256" key="10">
    <source>
        <dbReference type="RuleBase" id="RU000336"/>
    </source>
</evidence>
<dbReference type="Gene3D" id="3.30.930.10">
    <property type="entry name" value="Bira Bifunctional Protein, Domain 2"/>
    <property type="match status" value="1"/>
</dbReference>
<feature type="domain" description="Aminoacyl-transfer RNA synthetases class-II family profile" evidence="11">
    <location>
        <begin position="170"/>
        <end position="489"/>
    </location>
</feature>
<feature type="binding site" evidence="9">
    <location>
        <position position="408"/>
    </location>
    <ligand>
        <name>Mg(2+)</name>
        <dbReference type="ChEBI" id="CHEBI:18420"/>
        <label>1</label>
    </ligand>
</feature>
<name>A0ABT7QKW1_9GAMM</name>
<comment type="catalytic activity">
    <reaction evidence="8 9 10">
        <text>tRNA(Lys) + L-lysine + ATP = L-lysyl-tRNA(Lys) + AMP + diphosphate</text>
        <dbReference type="Rhea" id="RHEA:20792"/>
        <dbReference type="Rhea" id="RHEA-COMP:9696"/>
        <dbReference type="Rhea" id="RHEA-COMP:9697"/>
        <dbReference type="ChEBI" id="CHEBI:30616"/>
        <dbReference type="ChEBI" id="CHEBI:32551"/>
        <dbReference type="ChEBI" id="CHEBI:33019"/>
        <dbReference type="ChEBI" id="CHEBI:78442"/>
        <dbReference type="ChEBI" id="CHEBI:78529"/>
        <dbReference type="ChEBI" id="CHEBI:456215"/>
        <dbReference type="EC" id="6.1.1.6"/>
    </reaction>
</comment>
<dbReference type="InterPro" id="IPR002313">
    <property type="entry name" value="Lys-tRNA-ligase_II"/>
</dbReference>
<evidence type="ECO:0000256" key="2">
    <source>
        <dbReference type="ARBA" id="ARBA00022490"/>
    </source>
</evidence>
<dbReference type="PANTHER" id="PTHR42918:SF15">
    <property type="entry name" value="LYSINE--TRNA LIGASE, CHLOROPLASTIC_MITOCHONDRIAL"/>
    <property type="match status" value="1"/>
</dbReference>
<dbReference type="EC" id="6.1.1.6" evidence="9"/>
<dbReference type="CDD" id="cd04322">
    <property type="entry name" value="LysRS_N"/>
    <property type="match status" value="1"/>
</dbReference>
<feature type="binding site" evidence="9">
    <location>
        <position position="408"/>
    </location>
    <ligand>
        <name>Mg(2+)</name>
        <dbReference type="ChEBI" id="CHEBI:18420"/>
        <label>2</label>
    </ligand>
</feature>
<evidence type="ECO:0000256" key="6">
    <source>
        <dbReference type="ARBA" id="ARBA00022840"/>
    </source>
</evidence>
<evidence type="ECO:0000313" key="13">
    <source>
        <dbReference type="Proteomes" id="UP001168167"/>
    </source>
</evidence>
<keyword evidence="7 9" id="KW-0030">Aminoacyl-tRNA synthetase</keyword>
<dbReference type="NCBIfam" id="TIGR00499">
    <property type="entry name" value="lysS_bact"/>
    <property type="match status" value="1"/>
</dbReference>
<evidence type="ECO:0000256" key="9">
    <source>
        <dbReference type="HAMAP-Rule" id="MF_00252"/>
    </source>
</evidence>
<evidence type="ECO:0000256" key="5">
    <source>
        <dbReference type="ARBA" id="ARBA00022741"/>
    </source>
</evidence>
<comment type="similarity">
    <text evidence="1 9">Belongs to the class-II aminoacyl-tRNA synthetase family.</text>
</comment>
<dbReference type="InterPro" id="IPR006195">
    <property type="entry name" value="aa-tRNA-synth_II"/>
</dbReference>
<dbReference type="PROSITE" id="PS50862">
    <property type="entry name" value="AA_TRNA_LIGASE_II"/>
    <property type="match status" value="1"/>
</dbReference>
<protein>
    <recommendedName>
        <fullName evidence="9">Lysine--tRNA ligase</fullName>
        <ecNumber evidence="9">6.1.1.6</ecNumber>
    </recommendedName>
    <alternativeName>
        <fullName evidence="9">Lysyl-tRNA synthetase</fullName>
        <shortName evidence="9">LysRS</shortName>
    </alternativeName>
</protein>
<evidence type="ECO:0000313" key="12">
    <source>
        <dbReference type="EMBL" id="MDM5147351.1"/>
    </source>
</evidence>
<keyword evidence="3 9" id="KW-0436">Ligase</keyword>
<evidence type="ECO:0000256" key="1">
    <source>
        <dbReference type="ARBA" id="ARBA00008226"/>
    </source>
</evidence>
<dbReference type="Pfam" id="PF01336">
    <property type="entry name" value="tRNA_anti-codon"/>
    <property type="match status" value="1"/>
</dbReference>
<dbReference type="HAMAP" id="MF_00252">
    <property type="entry name" value="Lys_tRNA_synth_class2"/>
    <property type="match status" value="1"/>
</dbReference>
<evidence type="ECO:0000256" key="7">
    <source>
        <dbReference type="ARBA" id="ARBA00023146"/>
    </source>
</evidence>
<keyword evidence="9" id="KW-0648">Protein biosynthesis</keyword>
<dbReference type="Proteomes" id="UP001168167">
    <property type="component" value="Unassembled WGS sequence"/>
</dbReference>
<dbReference type="InterPro" id="IPR045864">
    <property type="entry name" value="aa-tRNA-synth_II/BPL/LPL"/>
</dbReference>
<dbReference type="SUPFAM" id="SSF50249">
    <property type="entry name" value="Nucleic acid-binding proteins"/>
    <property type="match status" value="1"/>
</dbReference>
<dbReference type="InterPro" id="IPR012340">
    <property type="entry name" value="NA-bd_OB-fold"/>
</dbReference>
<accession>A0ABT7QKW1</accession>
<dbReference type="EMBL" id="JANQAO010000001">
    <property type="protein sequence ID" value="MDM5147351.1"/>
    <property type="molecule type" value="Genomic_DNA"/>
</dbReference>
<dbReference type="InterPro" id="IPR018149">
    <property type="entry name" value="Lys-tRNA-synth_II_C"/>
</dbReference>
<keyword evidence="13" id="KW-1185">Reference proteome</keyword>
<dbReference type="CDD" id="cd00775">
    <property type="entry name" value="LysRS_core"/>
    <property type="match status" value="1"/>
</dbReference>
<reference evidence="12" key="2">
    <citation type="journal article" date="2023" name="Microbiome">
        <title>Synthase-selected sorting approach identifies a beta-lactone synthase in a nudibranch symbiotic bacterium.</title>
        <authorList>
            <person name="Dzunkova M."/>
            <person name="La Clair J.J."/>
            <person name="Tyml T."/>
            <person name="Doud D."/>
            <person name="Schulz F."/>
            <person name="Piquer-Esteban S."/>
            <person name="Porcel Sanchis D."/>
            <person name="Osborn A."/>
            <person name="Robinson D."/>
            <person name="Louie K.B."/>
            <person name="Bowen B.P."/>
            <person name="Bowers R.M."/>
            <person name="Lee J."/>
            <person name="Arnau V."/>
            <person name="Diaz-Villanueva W."/>
            <person name="Stepanauskas R."/>
            <person name="Gosliner T."/>
            <person name="Date S.V."/>
            <person name="Northen T.R."/>
            <person name="Cheng J.F."/>
            <person name="Burkart M.D."/>
            <person name="Woyke T."/>
        </authorList>
    </citation>
    <scope>NUCLEOTIDE SEQUENCE</scope>
    <source>
        <strain evidence="12">Df01</strain>
    </source>
</reference>
<evidence type="ECO:0000256" key="3">
    <source>
        <dbReference type="ARBA" id="ARBA00022598"/>
    </source>
</evidence>
<dbReference type="Gene3D" id="2.40.50.140">
    <property type="entry name" value="Nucleic acid-binding proteins"/>
    <property type="match status" value="1"/>
</dbReference>
<feature type="binding site" evidence="9">
    <location>
        <position position="401"/>
    </location>
    <ligand>
        <name>Mg(2+)</name>
        <dbReference type="ChEBI" id="CHEBI:18420"/>
        <label>1</label>
    </ligand>
</feature>
<proteinExistence type="inferred from homology"/>
<keyword evidence="9 10" id="KW-0460">Magnesium</keyword>
<dbReference type="InterPro" id="IPR004365">
    <property type="entry name" value="NA-bd_OB_tRNA"/>
</dbReference>
<keyword evidence="4 9" id="KW-0479">Metal-binding</keyword>
<dbReference type="NCBIfam" id="NF001756">
    <property type="entry name" value="PRK00484.1"/>
    <property type="match status" value="1"/>
</dbReference>
<comment type="subunit">
    <text evidence="9">Homodimer.</text>
</comment>
<dbReference type="GO" id="GO:0004824">
    <property type="term" value="F:lysine-tRNA ligase activity"/>
    <property type="evidence" value="ECO:0007669"/>
    <property type="project" value="UniProtKB-EC"/>
</dbReference>
<organism evidence="12 13">
    <name type="scientific">Candidatus Doriopsillibacter californiensis</name>
    <dbReference type="NCBI Taxonomy" id="2970740"/>
    <lineage>
        <taxon>Bacteria</taxon>
        <taxon>Pseudomonadati</taxon>
        <taxon>Pseudomonadota</taxon>
        <taxon>Gammaproteobacteria</taxon>
        <taxon>Candidatus Tethybacterales</taxon>
        <taxon>Candidatus Persebacteraceae</taxon>
        <taxon>Candidatus Doriopsillibacter</taxon>
    </lineage>
</organism>
<keyword evidence="2 9" id="KW-0963">Cytoplasm</keyword>
<comment type="subcellular location">
    <subcellularLocation>
        <location evidence="9">Cytoplasm</location>
    </subcellularLocation>
</comment>
<comment type="caution">
    <text evidence="12">The sequence shown here is derived from an EMBL/GenBank/DDBJ whole genome shotgun (WGS) entry which is preliminary data.</text>
</comment>
<reference evidence="12" key="1">
    <citation type="submission" date="2022-08" db="EMBL/GenBank/DDBJ databases">
        <authorList>
            <person name="Dzunkova M."/>
            <person name="La Clair J."/>
            <person name="Tyml T."/>
            <person name="Doud D."/>
            <person name="Schulz F."/>
            <person name="Piquer S."/>
            <person name="Porcel Sanchis D."/>
            <person name="Osborn A."/>
            <person name="Robinson D."/>
            <person name="Louie K.B."/>
            <person name="Bowen B.P."/>
            <person name="Bowers R."/>
            <person name="Lee J."/>
            <person name="Arnau Llombart V."/>
            <person name="Diaz Villanueva W."/>
            <person name="Gosliner T."/>
            <person name="Northen T."/>
            <person name="Cheng J.-F."/>
            <person name="Burkart M.D."/>
            <person name="Woyke T."/>
        </authorList>
    </citation>
    <scope>NUCLEOTIDE SEQUENCE</scope>
    <source>
        <strain evidence="12">Df01</strain>
    </source>
</reference>
<keyword evidence="6 9" id="KW-0067">ATP-binding</keyword>
<dbReference type="PRINTS" id="PR00982">
    <property type="entry name" value="TRNASYNTHLYS"/>
</dbReference>
<evidence type="ECO:0000256" key="8">
    <source>
        <dbReference type="ARBA" id="ARBA00048573"/>
    </source>
</evidence>
<comment type="cofactor">
    <cofactor evidence="9 10">
        <name>Mg(2+)</name>
        <dbReference type="ChEBI" id="CHEBI:18420"/>
    </cofactor>
    <text evidence="9 10">Binds 3 Mg(2+) ions per subunit.</text>
</comment>
<evidence type="ECO:0000256" key="4">
    <source>
        <dbReference type="ARBA" id="ARBA00022723"/>
    </source>
</evidence>
<dbReference type="PANTHER" id="PTHR42918">
    <property type="entry name" value="LYSYL-TRNA SYNTHETASE"/>
    <property type="match status" value="1"/>
</dbReference>
<dbReference type="InterPro" id="IPR004364">
    <property type="entry name" value="Aa-tRNA-synt_II"/>
</dbReference>